<accession>A0ABX1JIT5</accession>
<keyword evidence="1" id="KW-0472">Membrane</keyword>
<proteinExistence type="predicted"/>
<evidence type="ECO:0000313" key="3">
    <source>
        <dbReference type="Proteomes" id="UP000523795"/>
    </source>
</evidence>
<comment type="caution">
    <text evidence="2">The sequence shown here is derived from an EMBL/GenBank/DDBJ whole genome shotgun (WGS) entry which is preliminary data.</text>
</comment>
<evidence type="ECO:0000313" key="2">
    <source>
        <dbReference type="EMBL" id="NKX49198.1"/>
    </source>
</evidence>
<reference evidence="2 3" key="1">
    <citation type="submission" date="2020-04" db="EMBL/GenBank/DDBJ databases">
        <authorList>
            <person name="Liu S."/>
        </authorList>
    </citation>
    <scope>NUCLEOTIDE SEQUENCE [LARGE SCALE GENOMIC DNA]</scope>
    <source>
        <strain evidence="2 3">CGMCC 1.15091</strain>
    </source>
</reference>
<gene>
    <name evidence="2" type="ORF">HER39_01095</name>
</gene>
<feature type="transmembrane region" description="Helical" evidence="1">
    <location>
        <begin position="75"/>
        <end position="94"/>
    </location>
</feature>
<keyword evidence="1" id="KW-1133">Transmembrane helix</keyword>
<organism evidence="2 3">
    <name type="scientific">Arthrobacter deserti</name>
    <dbReference type="NCBI Taxonomy" id="1742687"/>
    <lineage>
        <taxon>Bacteria</taxon>
        <taxon>Bacillati</taxon>
        <taxon>Actinomycetota</taxon>
        <taxon>Actinomycetes</taxon>
        <taxon>Micrococcales</taxon>
        <taxon>Micrococcaceae</taxon>
        <taxon>Arthrobacter</taxon>
    </lineage>
</organism>
<keyword evidence="1" id="KW-0812">Transmembrane</keyword>
<feature type="transmembrane region" description="Helical" evidence="1">
    <location>
        <begin position="20"/>
        <end position="37"/>
    </location>
</feature>
<protein>
    <submittedName>
        <fullName evidence="2">Uncharacterized protein</fullName>
    </submittedName>
</protein>
<evidence type="ECO:0000256" key="1">
    <source>
        <dbReference type="SAM" id="Phobius"/>
    </source>
</evidence>
<sequence>MREQTRPQPAAEQQSSPGLLLRMLVLLVLATLLAYPLPLPWKVAAPALSIAAVVVAVAGLLRAARTKAAGSLRGIFVVGLAVSAFFVLTSLAQVA</sequence>
<keyword evidence="3" id="KW-1185">Reference proteome</keyword>
<name>A0ABX1JIT5_9MICC</name>
<feature type="non-terminal residue" evidence="2">
    <location>
        <position position="95"/>
    </location>
</feature>
<dbReference type="EMBL" id="JAAZSR010000007">
    <property type="protein sequence ID" value="NKX49198.1"/>
    <property type="molecule type" value="Genomic_DNA"/>
</dbReference>
<dbReference type="Proteomes" id="UP000523795">
    <property type="component" value="Unassembled WGS sequence"/>
</dbReference>
<feature type="transmembrane region" description="Helical" evidence="1">
    <location>
        <begin position="43"/>
        <end position="63"/>
    </location>
</feature>